<dbReference type="RefSeq" id="WP_272010064.1">
    <property type="nucleotide sequence ID" value="NZ_JAQNDN010000027.1"/>
</dbReference>
<organism evidence="1 2">
    <name type="scientific">Nannocystis radixulma</name>
    <dbReference type="NCBI Taxonomy" id="2995305"/>
    <lineage>
        <taxon>Bacteria</taxon>
        <taxon>Pseudomonadati</taxon>
        <taxon>Myxococcota</taxon>
        <taxon>Polyangia</taxon>
        <taxon>Nannocystales</taxon>
        <taxon>Nannocystaceae</taxon>
        <taxon>Nannocystis</taxon>
    </lineage>
</organism>
<accession>A0ABT5BM08</accession>
<keyword evidence="2" id="KW-1185">Reference proteome</keyword>
<evidence type="ECO:0000313" key="1">
    <source>
        <dbReference type="EMBL" id="MDC0675204.1"/>
    </source>
</evidence>
<protein>
    <recommendedName>
        <fullName evidence="3">Lipoprotein</fullName>
    </recommendedName>
</protein>
<evidence type="ECO:0008006" key="3">
    <source>
        <dbReference type="Google" id="ProtNLM"/>
    </source>
</evidence>
<reference evidence="1 2" key="1">
    <citation type="submission" date="2022-11" db="EMBL/GenBank/DDBJ databases">
        <title>Minimal conservation of predation-associated metabolite biosynthetic gene clusters underscores biosynthetic potential of Myxococcota including descriptions for ten novel species: Archangium lansinium sp. nov., Myxococcus landrumus sp. nov., Nannocystis bai.</title>
        <authorList>
            <person name="Ahearne A."/>
            <person name="Stevens C."/>
            <person name="Dowd S."/>
        </authorList>
    </citation>
    <scope>NUCLEOTIDE SEQUENCE [LARGE SCALE GENOMIC DNA]</scope>
    <source>
        <strain evidence="1 2">NCELM</strain>
    </source>
</reference>
<gene>
    <name evidence="1" type="ORF">POL58_46105</name>
</gene>
<proteinExistence type="predicted"/>
<sequence>MRSAMPLALAALLLGCAHKSVGGPVSVRSESVKEDDAELFLDLTYEPKGPRQVELMLKMRVGGIVETNKLVAEVYIKGFNVEGNGATRWDGFVPPRTPQTFRVLLTVADGFDEASATVMLSRSQDSNQLLREELTFTVDAEGRVHKQ</sequence>
<dbReference type="Proteomes" id="UP001217838">
    <property type="component" value="Unassembled WGS sequence"/>
</dbReference>
<dbReference type="EMBL" id="JAQNDN010000027">
    <property type="protein sequence ID" value="MDC0675204.1"/>
    <property type="molecule type" value="Genomic_DNA"/>
</dbReference>
<name>A0ABT5BM08_9BACT</name>
<comment type="caution">
    <text evidence="1">The sequence shown here is derived from an EMBL/GenBank/DDBJ whole genome shotgun (WGS) entry which is preliminary data.</text>
</comment>
<dbReference type="PROSITE" id="PS51257">
    <property type="entry name" value="PROKAR_LIPOPROTEIN"/>
    <property type="match status" value="1"/>
</dbReference>
<evidence type="ECO:0000313" key="2">
    <source>
        <dbReference type="Proteomes" id="UP001217838"/>
    </source>
</evidence>